<gene>
    <name evidence="1" type="ORF">WYH_03063</name>
</gene>
<dbReference type="PATRIC" id="fig|1267766.3.peg.3103"/>
<keyword evidence="2" id="KW-1185">Reference proteome</keyword>
<accession>A0A0F7KUR5</accession>
<evidence type="ECO:0000313" key="2">
    <source>
        <dbReference type="Proteomes" id="UP000034392"/>
    </source>
</evidence>
<organism evidence="1 2">
    <name type="scientific">Croceibacterium atlanticum</name>
    <dbReference type="NCBI Taxonomy" id="1267766"/>
    <lineage>
        <taxon>Bacteria</taxon>
        <taxon>Pseudomonadati</taxon>
        <taxon>Pseudomonadota</taxon>
        <taxon>Alphaproteobacteria</taxon>
        <taxon>Sphingomonadales</taxon>
        <taxon>Erythrobacteraceae</taxon>
        <taxon>Croceibacterium</taxon>
    </lineage>
</organism>
<dbReference type="KEGG" id="aay:WYH_03063"/>
<dbReference type="EMBL" id="CP011452">
    <property type="protein sequence ID" value="AKH44083.1"/>
    <property type="molecule type" value="Genomic_DNA"/>
</dbReference>
<name>A0A0F7KUR5_9SPHN</name>
<dbReference type="STRING" id="1267766.WYH_03063"/>
<sequence length="83" mass="8905">MVLAAALLAMLVALALAHDIFRRRVSFGAVMVRRDRTPRAYWALIALSALCFGACLAVLVERLANEPVCNGGPPCPVVILESI</sequence>
<dbReference type="RefSeq" id="WP_046904485.1">
    <property type="nucleotide sequence ID" value="NZ_CP011452.2"/>
</dbReference>
<evidence type="ECO:0000313" key="1">
    <source>
        <dbReference type="EMBL" id="AKH44083.1"/>
    </source>
</evidence>
<reference evidence="1" key="1">
    <citation type="submission" date="2015-05" db="EMBL/GenBank/DDBJ databases">
        <title>The complete genome of Altererythrobacter atlanticus strain 26DY36.</title>
        <authorList>
            <person name="Wu Y.-H."/>
            <person name="Cheng H."/>
            <person name="Wu X.-W."/>
        </authorList>
    </citation>
    <scope>NUCLEOTIDE SEQUENCE [LARGE SCALE GENOMIC DNA]</scope>
    <source>
        <strain evidence="1">26DY36</strain>
    </source>
</reference>
<proteinExistence type="predicted"/>
<protein>
    <submittedName>
        <fullName evidence="1">Uncharacterized protein</fullName>
    </submittedName>
</protein>
<dbReference type="Proteomes" id="UP000034392">
    <property type="component" value="Chromosome"/>
</dbReference>
<dbReference type="AlphaFoldDB" id="A0A0F7KUR5"/>